<proteinExistence type="predicted"/>
<dbReference type="Proteomes" id="UP000828390">
    <property type="component" value="Unassembled WGS sequence"/>
</dbReference>
<gene>
    <name evidence="1" type="ORF">DPMN_179523</name>
</gene>
<comment type="caution">
    <text evidence="1">The sequence shown here is derived from an EMBL/GenBank/DDBJ whole genome shotgun (WGS) entry which is preliminary data.</text>
</comment>
<reference evidence="1" key="1">
    <citation type="journal article" date="2019" name="bioRxiv">
        <title>The Genome of the Zebra Mussel, Dreissena polymorpha: A Resource for Invasive Species Research.</title>
        <authorList>
            <person name="McCartney M.A."/>
            <person name="Auch B."/>
            <person name="Kono T."/>
            <person name="Mallez S."/>
            <person name="Zhang Y."/>
            <person name="Obille A."/>
            <person name="Becker A."/>
            <person name="Abrahante J.E."/>
            <person name="Garbe J."/>
            <person name="Badalamenti J.P."/>
            <person name="Herman A."/>
            <person name="Mangelson H."/>
            <person name="Liachko I."/>
            <person name="Sullivan S."/>
            <person name="Sone E.D."/>
            <person name="Koren S."/>
            <person name="Silverstein K.A.T."/>
            <person name="Beckman K.B."/>
            <person name="Gohl D.M."/>
        </authorList>
    </citation>
    <scope>NUCLEOTIDE SEQUENCE</scope>
    <source>
        <strain evidence="1">Duluth1</strain>
        <tissue evidence="1">Whole animal</tissue>
    </source>
</reference>
<reference evidence="1" key="2">
    <citation type="submission" date="2020-11" db="EMBL/GenBank/DDBJ databases">
        <authorList>
            <person name="McCartney M.A."/>
            <person name="Auch B."/>
            <person name="Kono T."/>
            <person name="Mallez S."/>
            <person name="Becker A."/>
            <person name="Gohl D.M."/>
            <person name="Silverstein K.A.T."/>
            <person name="Koren S."/>
            <person name="Bechman K.B."/>
            <person name="Herman A."/>
            <person name="Abrahante J.E."/>
            <person name="Garbe J."/>
        </authorList>
    </citation>
    <scope>NUCLEOTIDE SEQUENCE</scope>
    <source>
        <strain evidence="1">Duluth1</strain>
        <tissue evidence="1">Whole animal</tissue>
    </source>
</reference>
<sequence>MYSMRISRDDFRTFTSECEIGFGQLMRTTRYVVLPTLPEAHLAFACKCSDIVAGNSHGI</sequence>
<evidence type="ECO:0000313" key="1">
    <source>
        <dbReference type="EMBL" id="KAH3778070.1"/>
    </source>
</evidence>
<evidence type="ECO:0000313" key="2">
    <source>
        <dbReference type="Proteomes" id="UP000828390"/>
    </source>
</evidence>
<protein>
    <submittedName>
        <fullName evidence="1">Uncharacterized protein</fullName>
    </submittedName>
</protein>
<accession>A0A9D4IKU8</accession>
<dbReference type="AlphaFoldDB" id="A0A9D4IKU8"/>
<keyword evidence="2" id="KW-1185">Reference proteome</keyword>
<organism evidence="1 2">
    <name type="scientific">Dreissena polymorpha</name>
    <name type="common">Zebra mussel</name>
    <name type="synonym">Mytilus polymorpha</name>
    <dbReference type="NCBI Taxonomy" id="45954"/>
    <lineage>
        <taxon>Eukaryota</taxon>
        <taxon>Metazoa</taxon>
        <taxon>Spiralia</taxon>
        <taxon>Lophotrochozoa</taxon>
        <taxon>Mollusca</taxon>
        <taxon>Bivalvia</taxon>
        <taxon>Autobranchia</taxon>
        <taxon>Heteroconchia</taxon>
        <taxon>Euheterodonta</taxon>
        <taxon>Imparidentia</taxon>
        <taxon>Neoheterodontei</taxon>
        <taxon>Myida</taxon>
        <taxon>Dreissenoidea</taxon>
        <taxon>Dreissenidae</taxon>
        <taxon>Dreissena</taxon>
    </lineage>
</organism>
<name>A0A9D4IKU8_DREPO</name>
<dbReference type="EMBL" id="JAIWYP010000009">
    <property type="protein sequence ID" value="KAH3778070.1"/>
    <property type="molecule type" value="Genomic_DNA"/>
</dbReference>